<gene>
    <name evidence="1" type="ORF">G314FT_02560</name>
</gene>
<keyword evidence="2" id="KW-1185">Reference proteome</keyword>
<dbReference type="RefSeq" id="WP_257701749.1">
    <property type="nucleotide sequence ID" value="NZ_CP102451.1"/>
</dbReference>
<protein>
    <recommendedName>
        <fullName evidence="3">Alcohol dehydrogenase</fullName>
    </recommendedName>
</protein>
<dbReference type="Proteomes" id="UP001058273">
    <property type="component" value="Chromosome"/>
</dbReference>
<dbReference type="EMBL" id="CP102451">
    <property type="protein sequence ID" value="UUV98165.1"/>
    <property type="molecule type" value="Genomic_DNA"/>
</dbReference>
<evidence type="ECO:0000313" key="1">
    <source>
        <dbReference type="EMBL" id="UUV98165.1"/>
    </source>
</evidence>
<accession>A0ABY5NWY6</accession>
<evidence type="ECO:0000313" key="2">
    <source>
        <dbReference type="Proteomes" id="UP001058273"/>
    </source>
</evidence>
<name>A0ABY5NWY6_9ENTE</name>
<evidence type="ECO:0008006" key="3">
    <source>
        <dbReference type="Google" id="ProtNLM"/>
    </source>
</evidence>
<reference evidence="1" key="1">
    <citation type="submission" date="2022-08" db="EMBL/GenBank/DDBJ databases">
        <title>Genome sequence of Vagococcus luciliae DSM 112651.</title>
        <authorList>
            <person name="Juan G."/>
            <person name="Anja P."/>
            <person name="Rolf D."/>
            <person name="Kampfer P."/>
            <person name="Vilcinskas A."/>
        </authorList>
    </citation>
    <scope>NUCLEOTIDE SEQUENCE</scope>
    <source>
        <strain evidence="1">G314FT</strain>
    </source>
</reference>
<proteinExistence type="predicted"/>
<reference evidence="1" key="2">
    <citation type="submission" date="2022-08" db="EMBL/GenBank/DDBJ databases">
        <authorList>
            <person name="Poehlein A."/>
            <person name="Guzman J."/>
            <person name="Daniel R."/>
            <person name="Vilcinskas A."/>
        </authorList>
    </citation>
    <scope>NUCLEOTIDE SEQUENCE</scope>
    <source>
        <strain evidence="1">G314FT</strain>
    </source>
</reference>
<organism evidence="1 2">
    <name type="scientific">Vagococcus luciliae</name>
    <dbReference type="NCBI Taxonomy" id="2920380"/>
    <lineage>
        <taxon>Bacteria</taxon>
        <taxon>Bacillati</taxon>
        <taxon>Bacillota</taxon>
        <taxon>Bacilli</taxon>
        <taxon>Lactobacillales</taxon>
        <taxon>Enterococcaceae</taxon>
        <taxon>Vagococcus</taxon>
    </lineage>
</organism>
<sequence>MGKYQLDQKGKIAVSKYHEKQTPNKVDKKEQLAKLRESYMKKKK</sequence>